<dbReference type="EMBL" id="CP033464">
    <property type="protein sequence ID" value="QDX92021.1"/>
    <property type="molecule type" value="Genomic_DNA"/>
</dbReference>
<evidence type="ECO:0008006" key="3">
    <source>
        <dbReference type="Google" id="ProtNLM"/>
    </source>
</evidence>
<keyword evidence="2" id="KW-1185">Reference proteome</keyword>
<accession>A0A518V4V1</accession>
<dbReference type="AlphaFoldDB" id="A0A518V4V1"/>
<organism evidence="1 2">
    <name type="scientific">Brevibacillus laterosporus</name>
    <name type="common">Bacillus laterosporus</name>
    <dbReference type="NCBI Taxonomy" id="1465"/>
    <lineage>
        <taxon>Bacteria</taxon>
        <taxon>Bacillati</taxon>
        <taxon>Bacillota</taxon>
        <taxon>Bacilli</taxon>
        <taxon>Bacillales</taxon>
        <taxon>Paenibacillaceae</taxon>
        <taxon>Brevibacillus</taxon>
    </lineage>
</organism>
<dbReference type="Proteomes" id="UP000319432">
    <property type="component" value="Chromosome"/>
</dbReference>
<name>A0A518V4V1_BRELA</name>
<evidence type="ECO:0000313" key="2">
    <source>
        <dbReference type="Proteomes" id="UP000319432"/>
    </source>
</evidence>
<proteinExistence type="predicted"/>
<evidence type="ECO:0000313" key="1">
    <source>
        <dbReference type="EMBL" id="QDX92021.1"/>
    </source>
</evidence>
<gene>
    <name evidence="1" type="ORF">EEL30_06355</name>
</gene>
<sequence>MGNSPKFFGITPSGNRSDRSAYVELSIDDFNFVNRYNDTTIAYNTNKGLFLPVNSLEGMFICLEKYGFTNLDSTNVTNLKNIESVDVSPYGIGVHFPNGMHTTASRIKYKQFLKDLPKRPPK</sequence>
<protein>
    <recommendedName>
        <fullName evidence="3">HTH LytTR-type domain-containing protein</fullName>
    </recommendedName>
</protein>
<reference evidence="1 2" key="1">
    <citation type="submission" date="2018-11" db="EMBL/GenBank/DDBJ databases">
        <title>Phylogenetic determinants of toxin gene distribution in genomes of Brevibacillus laterosporus.</title>
        <authorList>
            <person name="Glare T.R."/>
            <person name="Durrant A."/>
            <person name="Berry C."/>
            <person name="Palma L."/>
            <person name="Ormskirk M."/>
            <person name="Cox M.O."/>
        </authorList>
    </citation>
    <scope>NUCLEOTIDE SEQUENCE [LARGE SCALE GENOMIC DNA]</scope>
    <source>
        <strain evidence="1 2">1821L</strain>
    </source>
</reference>